<dbReference type="AlphaFoldDB" id="A0AAJ5RK12"/>
<accession>A0AAJ5RK12</accession>
<organism evidence="1 2">
    <name type="scientific">Latilactobacillus curvatus</name>
    <name type="common">Lactobacillus curvatus</name>
    <dbReference type="NCBI Taxonomy" id="28038"/>
    <lineage>
        <taxon>Bacteria</taxon>
        <taxon>Bacillati</taxon>
        <taxon>Bacillota</taxon>
        <taxon>Bacilli</taxon>
        <taxon>Lactobacillales</taxon>
        <taxon>Lactobacillaceae</taxon>
        <taxon>Latilactobacillus</taxon>
    </lineage>
</organism>
<gene>
    <name evidence="1" type="ORF">PSR33_09785</name>
</gene>
<geneLocation type="plasmid" evidence="1 2">
    <name>p1_CACC879</name>
</geneLocation>
<keyword evidence="1" id="KW-0614">Plasmid</keyword>
<evidence type="ECO:0000313" key="1">
    <source>
        <dbReference type="EMBL" id="WDC92840.1"/>
    </source>
</evidence>
<protein>
    <submittedName>
        <fullName evidence="1">Uncharacterized protein</fullName>
    </submittedName>
</protein>
<name>A0AAJ5RK12_LATCU</name>
<dbReference type="Proteomes" id="UP001215533">
    <property type="component" value="Plasmid p1_CACC879"/>
</dbReference>
<proteinExistence type="predicted"/>
<sequence>MDGIFDGLVTAASLASDAIAIAFGGYTTSEQERIEQLIDIFDDQELCKMIVRIESGKRNIGLSEIKKFNAKLQEME</sequence>
<reference evidence="1" key="1">
    <citation type="submission" date="2023-02" db="EMBL/GenBank/DDBJ databases">
        <title>Complete genome sequence of Lactobacillus curvatus CACC879 isolated from Pig feces.</title>
        <authorList>
            <person name="Park S."/>
            <person name="Park M.A."/>
            <person name="Kim D.-H."/>
            <person name="Kim Y."/>
        </authorList>
    </citation>
    <scope>NUCLEOTIDE SEQUENCE</scope>
    <source>
        <strain evidence="1">Curvatus</strain>
        <plasmid evidence="1">p1_CACC879</plasmid>
    </source>
</reference>
<dbReference type="EMBL" id="CP117684">
    <property type="protein sequence ID" value="WDC92840.1"/>
    <property type="molecule type" value="Genomic_DNA"/>
</dbReference>
<evidence type="ECO:0000313" key="2">
    <source>
        <dbReference type="Proteomes" id="UP001215533"/>
    </source>
</evidence>